<dbReference type="EMBL" id="JAKNAX010000095">
    <property type="protein sequence ID" value="MDE1348252.1"/>
    <property type="molecule type" value="Genomic_DNA"/>
</dbReference>
<dbReference type="AlphaFoldDB" id="A0A9X4FHH5"/>
<proteinExistence type="predicted"/>
<dbReference type="Proteomes" id="UP001140978">
    <property type="component" value="Unassembled WGS sequence"/>
</dbReference>
<gene>
    <name evidence="1" type="ORF">L9X51_17875</name>
</gene>
<reference evidence="1" key="1">
    <citation type="submission" date="2022-02" db="EMBL/GenBank/DDBJ databases">
        <title>Emergence and expansion in Europe of a Vibrio aestuarianus clonal complex pathogenic for oysters.</title>
        <authorList>
            <person name="Mesnil A."/>
            <person name="Travers M.-A."/>
        </authorList>
    </citation>
    <scope>NUCLEOTIDE SEQUENCE</scope>
    <source>
        <strain evidence="1">19_064_15T1</strain>
    </source>
</reference>
<evidence type="ECO:0000313" key="2">
    <source>
        <dbReference type="Proteomes" id="UP001140978"/>
    </source>
</evidence>
<comment type="caution">
    <text evidence="1">The sequence shown here is derived from an EMBL/GenBank/DDBJ whole genome shotgun (WGS) entry which is preliminary data.</text>
</comment>
<sequence>MTIPKKYNNELKTAKQWLALKQEDKRYPMRGEVGKICKRGTYFHFDQTVPVRSEATHHPLAGFLPVEEKYKDITYYYFDECEPKKTPRQWREEGRRVIPNSVPCDKTRNGFNPSNGESFEICYFLRSDTVKLTKSIPVIIEDA</sequence>
<protein>
    <submittedName>
        <fullName evidence="1">Uncharacterized protein</fullName>
    </submittedName>
</protein>
<name>A0A9X4FHH5_9VIBR</name>
<evidence type="ECO:0000313" key="1">
    <source>
        <dbReference type="EMBL" id="MDE1348252.1"/>
    </source>
</evidence>
<dbReference type="RefSeq" id="WP_176314212.1">
    <property type="nucleotide sequence ID" value="NZ_JAKNAX010000095.1"/>
</dbReference>
<accession>A0A9X4FHH5</accession>
<organism evidence="1 2">
    <name type="scientific">Vibrio aestuarianus</name>
    <dbReference type="NCBI Taxonomy" id="28171"/>
    <lineage>
        <taxon>Bacteria</taxon>
        <taxon>Pseudomonadati</taxon>
        <taxon>Pseudomonadota</taxon>
        <taxon>Gammaproteobacteria</taxon>
        <taxon>Vibrionales</taxon>
        <taxon>Vibrionaceae</taxon>
        <taxon>Vibrio</taxon>
    </lineage>
</organism>